<name>A0A920C4Z0_9BACI</name>
<dbReference type="RefSeq" id="WP_212919730.1">
    <property type="nucleotide sequence ID" value="NZ_BORP01000001.1"/>
</dbReference>
<proteinExistence type="predicted"/>
<dbReference type="Proteomes" id="UP000676917">
    <property type="component" value="Unassembled WGS sequence"/>
</dbReference>
<keyword evidence="2" id="KW-1185">Reference proteome</keyword>
<organism evidence="1 2">
    <name type="scientific">Ornithinibacillus bavariensis</name>
    <dbReference type="NCBI Taxonomy" id="545502"/>
    <lineage>
        <taxon>Bacteria</taxon>
        <taxon>Bacillati</taxon>
        <taxon>Bacillota</taxon>
        <taxon>Bacilli</taxon>
        <taxon>Bacillales</taxon>
        <taxon>Bacillaceae</taxon>
        <taxon>Ornithinibacillus</taxon>
    </lineage>
</organism>
<evidence type="ECO:0000313" key="1">
    <source>
        <dbReference type="EMBL" id="GIO26246.1"/>
    </source>
</evidence>
<reference evidence="1" key="1">
    <citation type="submission" date="2021-03" db="EMBL/GenBank/DDBJ databases">
        <title>Antimicrobial resistance genes in bacteria isolated from Japanese honey, and their potential for conferring macrolide and lincosamide resistance in the American foulbrood pathogen Paenibacillus larvae.</title>
        <authorList>
            <person name="Okamoto M."/>
            <person name="Kumagai M."/>
            <person name="Kanamori H."/>
            <person name="Takamatsu D."/>
        </authorList>
    </citation>
    <scope>NUCLEOTIDE SEQUENCE</scope>
    <source>
        <strain evidence="1">J43TS3</strain>
    </source>
</reference>
<evidence type="ECO:0000313" key="2">
    <source>
        <dbReference type="Proteomes" id="UP000676917"/>
    </source>
</evidence>
<dbReference type="InterPro" id="IPR019683">
    <property type="entry name" value="SirA"/>
</dbReference>
<dbReference type="Gene3D" id="3.30.310.250">
    <property type="entry name" value="Sporulation inhibitor of replication protein SirA"/>
    <property type="match status" value="1"/>
</dbReference>
<sequence length="150" mass="18566">MKEYMVYLIKEEFAIHYYYKSDVLYRFLQEYHDEQSRNDLRMQFNFITKGFPKESLTSQLIRQPKNTLYKEKRSEFVELGNRHYYIALHIYEKHIKFRCETLQDAEELLFATLRRFYPYIFIVDNHYENYGWISPVRTSSVYNNDEVLYS</sequence>
<dbReference type="AlphaFoldDB" id="A0A920C4Z0"/>
<protein>
    <submittedName>
        <fullName evidence="1">Sporulation inhibitor of replication protein SirA</fullName>
    </submittedName>
</protein>
<dbReference type="EMBL" id="BORP01000001">
    <property type="protein sequence ID" value="GIO26246.1"/>
    <property type="molecule type" value="Genomic_DNA"/>
</dbReference>
<dbReference type="Pfam" id="PF10747">
    <property type="entry name" value="SirA"/>
    <property type="match status" value="1"/>
</dbReference>
<comment type="caution">
    <text evidence="1">The sequence shown here is derived from an EMBL/GenBank/DDBJ whole genome shotgun (WGS) entry which is preliminary data.</text>
</comment>
<accession>A0A920C4Z0</accession>
<gene>
    <name evidence="1" type="primary">sirA</name>
    <name evidence="1" type="ORF">J43TS3_08570</name>
</gene>
<dbReference type="InterPro" id="IPR038449">
    <property type="entry name" value="SirA_sf"/>
</dbReference>